<reference evidence="1 2" key="1">
    <citation type="journal article" date="2013" name="Genome Announc.">
        <title>Genome Sequence of Sporolactobacillus laevolacticus DSM442, an Efficient Polymer-Grade D-Lactate Producer from Agricultural Waste Cottonseed as a Nitrogen Source.</title>
        <authorList>
            <person name="Wang H."/>
            <person name="Wang L."/>
            <person name="Ju J."/>
            <person name="Yu B."/>
            <person name="Ma Y."/>
        </authorList>
    </citation>
    <scope>NUCLEOTIDE SEQUENCE [LARGE SCALE GENOMIC DNA]</scope>
    <source>
        <strain evidence="1 2">DSM 442</strain>
    </source>
</reference>
<accession>V6IXV4</accession>
<gene>
    <name evidence="1" type="ORF">P343_08585</name>
</gene>
<evidence type="ECO:0000313" key="1">
    <source>
        <dbReference type="EMBL" id="EST12253.1"/>
    </source>
</evidence>
<comment type="caution">
    <text evidence="1">The sequence shown here is derived from an EMBL/GenBank/DDBJ whole genome shotgun (WGS) entry which is preliminary data.</text>
</comment>
<name>V6IXV4_9BACL</name>
<protein>
    <submittedName>
        <fullName evidence="1">Uncharacterized protein</fullName>
    </submittedName>
</protein>
<dbReference type="PATRIC" id="fig|1395513.3.peg.1740"/>
<proteinExistence type="predicted"/>
<organism evidence="1 2">
    <name type="scientific">Sporolactobacillus laevolacticus DSM 442</name>
    <dbReference type="NCBI Taxonomy" id="1395513"/>
    <lineage>
        <taxon>Bacteria</taxon>
        <taxon>Bacillati</taxon>
        <taxon>Bacillota</taxon>
        <taxon>Bacilli</taxon>
        <taxon>Bacillales</taxon>
        <taxon>Sporolactobacillaceae</taxon>
        <taxon>Sporolactobacillus</taxon>
    </lineage>
</organism>
<sequence>MPVDKVKVIKLNNKYIRMNDKISKRMDELKVEYAEGI</sequence>
<dbReference type="AlphaFoldDB" id="V6IXV4"/>
<dbReference type="EMBL" id="AWTC01000006">
    <property type="protein sequence ID" value="EST12253.1"/>
    <property type="molecule type" value="Genomic_DNA"/>
</dbReference>
<dbReference type="Proteomes" id="UP000018296">
    <property type="component" value="Unassembled WGS sequence"/>
</dbReference>
<evidence type="ECO:0000313" key="2">
    <source>
        <dbReference type="Proteomes" id="UP000018296"/>
    </source>
</evidence>
<keyword evidence="2" id="KW-1185">Reference proteome</keyword>
<dbReference type="STRING" id="1395513.P343_08585"/>